<dbReference type="AlphaFoldDB" id="F6F2F7"/>
<feature type="transmembrane region" description="Helical" evidence="7">
    <location>
        <begin position="115"/>
        <end position="136"/>
    </location>
</feature>
<feature type="transmembrane region" description="Helical" evidence="7">
    <location>
        <begin position="556"/>
        <end position="578"/>
    </location>
</feature>
<dbReference type="Gene3D" id="3.40.50.720">
    <property type="entry name" value="NAD(P)-binding Rossmann-like Domain"/>
    <property type="match status" value="1"/>
</dbReference>
<dbReference type="InterPro" id="IPR006153">
    <property type="entry name" value="Cation/H_exchanger_TM"/>
</dbReference>
<gene>
    <name evidence="9" type="ORF">Sphch_2989</name>
</gene>
<evidence type="ECO:0000256" key="2">
    <source>
        <dbReference type="ARBA" id="ARBA00005551"/>
    </source>
</evidence>
<feature type="transmembrane region" description="Helical" evidence="7">
    <location>
        <begin position="502"/>
        <end position="521"/>
    </location>
</feature>
<evidence type="ECO:0000256" key="3">
    <source>
        <dbReference type="ARBA" id="ARBA00022448"/>
    </source>
</evidence>
<feature type="domain" description="RCK N-terminal" evidence="8">
    <location>
        <begin position="627"/>
        <end position="744"/>
    </location>
</feature>
<dbReference type="HOGENOM" id="CLU_005126_9_1_5"/>
<feature type="transmembrane region" description="Helical" evidence="7">
    <location>
        <begin position="590"/>
        <end position="610"/>
    </location>
</feature>
<dbReference type="GO" id="GO:0015297">
    <property type="term" value="F:antiporter activity"/>
    <property type="evidence" value="ECO:0007669"/>
    <property type="project" value="InterPro"/>
</dbReference>
<dbReference type="Pfam" id="PF00999">
    <property type="entry name" value="Na_H_Exchanger"/>
    <property type="match status" value="2"/>
</dbReference>
<reference evidence="9 10" key="1">
    <citation type="submission" date="2011-05" db="EMBL/GenBank/DDBJ databases">
        <title>Complete sequence of chromosome 2 of Sphingobium chlorophenolicum L-1.</title>
        <authorList>
            <consortium name="US DOE Joint Genome Institute"/>
            <person name="Lucas S."/>
            <person name="Han J."/>
            <person name="Lapidus A."/>
            <person name="Cheng J.-F."/>
            <person name="Goodwin L."/>
            <person name="Pitluck S."/>
            <person name="Peters L."/>
            <person name="Daligault H."/>
            <person name="Han C."/>
            <person name="Tapia R."/>
            <person name="Land M."/>
            <person name="Hauser L."/>
            <person name="Kyrpides N."/>
            <person name="Ivanova N."/>
            <person name="Pagani I."/>
            <person name="Turner P."/>
            <person name="Copley S."/>
            <person name="Woyke T."/>
        </authorList>
    </citation>
    <scope>NUCLEOTIDE SEQUENCE [LARGE SCALE GENOMIC DNA]</scope>
    <source>
        <strain evidence="9 10">L-1</strain>
    </source>
</reference>
<comment type="similarity">
    <text evidence="2">Belongs to the monovalent cation:proton antiporter 2 (CPA2) transporter (TC 2.A.37) family.</text>
</comment>
<dbReference type="GO" id="GO:0006813">
    <property type="term" value="P:potassium ion transport"/>
    <property type="evidence" value="ECO:0007669"/>
    <property type="project" value="InterPro"/>
</dbReference>
<dbReference type="Proteomes" id="UP000007150">
    <property type="component" value="Chromosome 2"/>
</dbReference>
<sequence length="760" mass="79648">MPHHTPLIGTIVAGLVVAFVMGAIAHRLKMSPLVGYLVAGIIVGPFTPGFVADAGLANELAEIGVILLMFGVGLHFSLRDLLSVKNIAVPGAIGQIAVATLMGMGLAYYMGWPLMGGLVFGLALSVASTVVLLRALQGANLVDTRRGRIAVGWLIVEDLVMVLALVLLPALAGVMNNADAAGGAGALLAPLLGTLLKVAGFVALMLIVGRRVIPWALHWVVHSGSRELFRLAVLAIALGVAFGAAVAFDVSFALGAFFAGMILGETPLSRRATEETLPLRDAFAVLFFVSVGMLFNPAVLVEQPLPLLATVAIIIVGKSVAALAIVRAFGHPGDTALTIAASLAQIGEFSFILASLGTGLGVLPADGRDLILAGAIVSIFLNPLIFSLIVRSNKREEAEKPPEQPRMGHVILVGYGRVGKLIGQLLIVGRRVIPWALHWVVHSGSRELFRLAVLAIALGVAFGAAVAFDVSFALGAFFAGMILGETPLSRRATEETLPLRDAFAVLFFVSVGMLFNPAVLVEQPLPLLATVAIIIVGKSVAALAIVRAFGHPGDTALTIAASLAQIGEFSFILASLGTGLGVLPADGRDLILAGAIVSIFLNPLIFSLIVRSNKREEAEKPPEQPRMGHVILVGYGRVGKLIGQRLAERKAHFVVMETDPDRAEEAEEAGLSVVRGSALEDRHLIAAGIREARRMLIAVPEGFEGGAIHEHARHLNPDLQVIARAHSDAEVAHLEGLGVPHVVMGERELAARMLALCGAG</sequence>
<keyword evidence="5 7" id="KW-1133">Transmembrane helix</keyword>
<proteinExistence type="inferred from homology"/>
<feature type="transmembrane region" description="Helical" evidence="7">
    <location>
        <begin position="89"/>
        <end position="109"/>
    </location>
</feature>
<evidence type="ECO:0000256" key="5">
    <source>
        <dbReference type="ARBA" id="ARBA00022989"/>
    </source>
</evidence>
<dbReference type="KEGG" id="sch:Sphch_2989"/>
<keyword evidence="3" id="KW-0813">Transport</keyword>
<feature type="transmembrane region" description="Helical" evidence="7">
    <location>
        <begin position="228"/>
        <end position="246"/>
    </location>
</feature>
<dbReference type="PANTHER" id="PTHR42751">
    <property type="entry name" value="SODIUM/HYDROGEN EXCHANGER FAMILY/TRKA DOMAIN PROTEIN"/>
    <property type="match status" value="1"/>
</dbReference>
<dbReference type="EMBL" id="CP002799">
    <property type="protein sequence ID" value="AEG50619.1"/>
    <property type="molecule type" value="Genomic_DNA"/>
</dbReference>
<dbReference type="InterPro" id="IPR003148">
    <property type="entry name" value="RCK_N"/>
</dbReference>
<dbReference type="InterPro" id="IPR038770">
    <property type="entry name" value="Na+/solute_symporter_sf"/>
</dbReference>
<protein>
    <submittedName>
        <fullName evidence="9">Sodium/hydrogen exchanger</fullName>
    </submittedName>
</protein>
<feature type="transmembrane region" description="Helical" evidence="7">
    <location>
        <begin position="336"/>
        <end position="358"/>
    </location>
</feature>
<feature type="transmembrane region" description="Helical" evidence="7">
    <location>
        <begin position="148"/>
        <end position="172"/>
    </location>
</feature>
<dbReference type="GO" id="GO:1902600">
    <property type="term" value="P:proton transmembrane transport"/>
    <property type="evidence" value="ECO:0007669"/>
    <property type="project" value="InterPro"/>
</dbReference>
<evidence type="ECO:0000256" key="4">
    <source>
        <dbReference type="ARBA" id="ARBA00022692"/>
    </source>
</evidence>
<evidence type="ECO:0000313" key="9">
    <source>
        <dbReference type="EMBL" id="AEG50619.1"/>
    </source>
</evidence>
<dbReference type="Gene3D" id="1.20.1530.20">
    <property type="match status" value="2"/>
</dbReference>
<dbReference type="SUPFAM" id="SSF51735">
    <property type="entry name" value="NAD(P)-binding Rossmann-fold domains"/>
    <property type="match status" value="1"/>
</dbReference>
<evidence type="ECO:0000313" key="10">
    <source>
        <dbReference type="Proteomes" id="UP000007150"/>
    </source>
</evidence>
<comment type="subcellular location">
    <subcellularLocation>
        <location evidence="1">Membrane</location>
        <topology evidence="1">Multi-pass membrane protein</topology>
    </subcellularLocation>
</comment>
<name>F6F2F7_SPHCR</name>
<accession>F6F2F7</accession>
<evidence type="ECO:0000259" key="8">
    <source>
        <dbReference type="PROSITE" id="PS51201"/>
    </source>
</evidence>
<dbReference type="STRING" id="690566.Sphch_2989"/>
<dbReference type="InterPro" id="IPR036291">
    <property type="entry name" value="NAD(P)-bd_dom_sf"/>
</dbReference>
<evidence type="ECO:0000256" key="6">
    <source>
        <dbReference type="ARBA" id="ARBA00023136"/>
    </source>
</evidence>
<dbReference type="Pfam" id="PF02254">
    <property type="entry name" value="TrkA_N"/>
    <property type="match status" value="1"/>
</dbReference>
<feature type="transmembrane region" description="Helical" evidence="7">
    <location>
        <begin position="370"/>
        <end position="390"/>
    </location>
</feature>
<feature type="transmembrane region" description="Helical" evidence="7">
    <location>
        <begin position="63"/>
        <end position="82"/>
    </location>
</feature>
<feature type="transmembrane region" description="Helical" evidence="7">
    <location>
        <begin position="307"/>
        <end position="329"/>
    </location>
</feature>
<keyword evidence="4 7" id="KW-0812">Transmembrane</keyword>
<feature type="transmembrane region" description="Helical" evidence="7">
    <location>
        <begin position="6"/>
        <end position="26"/>
    </location>
</feature>
<feature type="transmembrane region" description="Helical" evidence="7">
    <location>
        <begin position="410"/>
        <end position="428"/>
    </location>
</feature>
<keyword evidence="6 7" id="KW-0472">Membrane</keyword>
<evidence type="ECO:0000256" key="7">
    <source>
        <dbReference type="SAM" id="Phobius"/>
    </source>
</evidence>
<dbReference type="GO" id="GO:0016020">
    <property type="term" value="C:membrane"/>
    <property type="evidence" value="ECO:0007669"/>
    <property type="project" value="UniProtKB-SubCell"/>
</dbReference>
<dbReference type="PANTHER" id="PTHR42751:SF1">
    <property type="entry name" value="CATION_PROTON ANTIPORTER YBAL-RELATED"/>
    <property type="match status" value="1"/>
</dbReference>
<feature type="transmembrane region" description="Helical" evidence="7">
    <location>
        <begin position="448"/>
        <end position="481"/>
    </location>
</feature>
<feature type="transmembrane region" description="Helical" evidence="7">
    <location>
        <begin position="33"/>
        <end position="51"/>
    </location>
</feature>
<dbReference type="PROSITE" id="PS51201">
    <property type="entry name" value="RCK_N"/>
    <property type="match status" value="1"/>
</dbReference>
<feature type="transmembrane region" description="Helical" evidence="7">
    <location>
        <begin position="527"/>
        <end position="549"/>
    </location>
</feature>
<evidence type="ECO:0000256" key="1">
    <source>
        <dbReference type="ARBA" id="ARBA00004141"/>
    </source>
</evidence>
<keyword evidence="10" id="KW-1185">Reference proteome</keyword>
<feature type="transmembrane region" description="Helical" evidence="7">
    <location>
        <begin position="184"/>
        <end position="208"/>
    </location>
</feature>
<organism evidence="9 10">
    <name type="scientific">Sphingobium chlorophenolicum L-1</name>
    <dbReference type="NCBI Taxonomy" id="690566"/>
    <lineage>
        <taxon>Bacteria</taxon>
        <taxon>Pseudomonadati</taxon>
        <taxon>Pseudomonadota</taxon>
        <taxon>Alphaproteobacteria</taxon>
        <taxon>Sphingomonadales</taxon>
        <taxon>Sphingomonadaceae</taxon>
        <taxon>Sphingobium</taxon>
    </lineage>
</organism>
<feature type="transmembrane region" description="Helical" evidence="7">
    <location>
        <begin position="282"/>
        <end position="301"/>
    </location>
</feature>